<reference evidence="7" key="1">
    <citation type="submission" date="2024-06" db="EMBL/GenBank/DDBJ databases">
        <title>Radixoralia hellwigii gen. nov., sp nov., isolated from a root canal in the human oral cavity.</title>
        <authorList>
            <person name="Bartsch S."/>
            <person name="Wittmer A."/>
            <person name="Schulz A.-K."/>
            <person name="Neumann-Schaal M."/>
            <person name="Wolf J."/>
            <person name="Gronow S."/>
            <person name="Tennert C."/>
            <person name="Haecker G."/>
            <person name="Cieplik F."/>
            <person name="Al-Ahmad A."/>
        </authorList>
    </citation>
    <scope>NUCLEOTIDE SEQUENCE [LARGE SCALE GENOMIC DNA]</scope>
    <source>
        <strain evidence="7">Wk13</strain>
    </source>
</reference>
<dbReference type="PANTHER" id="PTHR12302:SF3">
    <property type="entry name" value="SERINE_THREONINE-PROTEIN KINASE 31"/>
    <property type="match status" value="1"/>
</dbReference>
<proteinExistence type="predicted"/>
<evidence type="ECO:0000256" key="2">
    <source>
        <dbReference type="ARBA" id="ARBA00022759"/>
    </source>
</evidence>
<dbReference type="InterPro" id="IPR016071">
    <property type="entry name" value="Staphylococal_nuclease_OB-fold"/>
</dbReference>
<organism evidence="6 7">
    <name type="scientific">Dentiradicibacter hellwigii</name>
    <dbReference type="NCBI Taxonomy" id="3149053"/>
    <lineage>
        <taxon>Bacteria</taxon>
        <taxon>Pseudomonadati</taxon>
        <taxon>Pseudomonadota</taxon>
        <taxon>Betaproteobacteria</taxon>
        <taxon>Rhodocyclales</taxon>
        <taxon>Rhodocyclaceae</taxon>
        <taxon>Dentiradicibacter</taxon>
    </lineage>
</organism>
<evidence type="ECO:0000313" key="7">
    <source>
        <dbReference type="Proteomes" id="UP001574673"/>
    </source>
</evidence>
<sequence length="200" mass="22366">MMMPSHFLRAFFLLLTVLARFFVPAAHAVSIAPATSPPDDEHYVVSYVVDGDSLWVRTAGSTQNTHGVRTAWRGKGHGQRLRVRLRGIDAPELCQQHGTQARDALRALVPTGQRVRVTIYARDRYGRAIADVILLPDGINLARHMVAQGWAWDDGGRKRRGLYTQEHRQAVQARRGLFADDGAERPADFRRRYGSCHTGG</sequence>
<keyword evidence="1" id="KW-0540">Nuclease</keyword>
<name>A0ABV4UHH2_9RHOO</name>
<accession>A0ABV4UHH2</accession>
<dbReference type="InterPro" id="IPR035437">
    <property type="entry name" value="SNase_OB-fold_sf"/>
</dbReference>
<comment type="caution">
    <text evidence="6">The sequence shown here is derived from an EMBL/GenBank/DDBJ whole genome shotgun (WGS) entry which is preliminary data.</text>
</comment>
<dbReference type="PROSITE" id="PS50830">
    <property type="entry name" value="TNASE_3"/>
    <property type="match status" value="1"/>
</dbReference>
<feature type="domain" description="TNase-like" evidence="5">
    <location>
        <begin position="39"/>
        <end position="180"/>
    </location>
</feature>
<dbReference type="Gene3D" id="2.40.50.90">
    <property type="match status" value="1"/>
</dbReference>
<evidence type="ECO:0000256" key="1">
    <source>
        <dbReference type="ARBA" id="ARBA00022722"/>
    </source>
</evidence>
<dbReference type="PANTHER" id="PTHR12302">
    <property type="entry name" value="EBNA2 BINDING PROTEIN P100"/>
    <property type="match status" value="1"/>
</dbReference>
<evidence type="ECO:0000256" key="4">
    <source>
        <dbReference type="SAM" id="SignalP"/>
    </source>
</evidence>
<dbReference type="SUPFAM" id="SSF50199">
    <property type="entry name" value="Staphylococcal nuclease"/>
    <property type="match status" value="1"/>
</dbReference>
<keyword evidence="3" id="KW-0378">Hydrolase</keyword>
<feature type="chain" id="PRO_5045808265" evidence="4">
    <location>
        <begin position="29"/>
        <end position="200"/>
    </location>
</feature>
<protein>
    <submittedName>
        <fullName evidence="6">Thermonuclease family protein</fullName>
    </submittedName>
</protein>
<dbReference type="EMBL" id="JBEUWX010000002">
    <property type="protein sequence ID" value="MFA9950324.1"/>
    <property type="molecule type" value="Genomic_DNA"/>
</dbReference>
<keyword evidence="4" id="KW-0732">Signal</keyword>
<keyword evidence="7" id="KW-1185">Reference proteome</keyword>
<evidence type="ECO:0000256" key="3">
    <source>
        <dbReference type="ARBA" id="ARBA00022801"/>
    </source>
</evidence>
<dbReference type="RefSeq" id="WP_418891386.1">
    <property type="nucleotide sequence ID" value="NZ_JBEUWX010000002.1"/>
</dbReference>
<dbReference type="Pfam" id="PF00565">
    <property type="entry name" value="SNase"/>
    <property type="match status" value="1"/>
</dbReference>
<evidence type="ECO:0000313" key="6">
    <source>
        <dbReference type="EMBL" id="MFA9950324.1"/>
    </source>
</evidence>
<keyword evidence="2" id="KW-0255">Endonuclease</keyword>
<gene>
    <name evidence="6" type="ORF">ABCS64_08330</name>
</gene>
<dbReference type="Proteomes" id="UP001574673">
    <property type="component" value="Unassembled WGS sequence"/>
</dbReference>
<evidence type="ECO:0000259" key="5">
    <source>
        <dbReference type="PROSITE" id="PS50830"/>
    </source>
</evidence>
<dbReference type="SMART" id="SM00318">
    <property type="entry name" value="SNc"/>
    <property type="match status" value="1"/>
</dbReference>
<feature type="signal peptide" evidence="4">
    <location>
        <begin position="1"/>
        <end position="28"/>
    </location>
</feature>